<reference evidence="2" key="1">
    <citation type="submission" date="2020-02" db="EMBL/GenBank/DDBJ databases">
        <authorList>
            <person name="Meier V. D."/>
        </authorList>
    </citation>
    <scope>NUCLEOTIDE SEQUENCE</scope>
    <source>
        <strain evidence="2">AVDCRST_MAG17</strain>
    </source>
</reference>
<feature type="compositionally biased region" description="Basic residues" evidence="1">
    <location>
        <begin position="113"/>
        <end position="124"/>
    </location>
</feature>
<feature type="compositionally biased region" description="Basic and acidic residues" evidence="1">
    <location>
        <begin position="204"/>
        <end position="213"/>
    </location>
</feature>
<dbReference type="AlphaFoldDB" id="A0A6J4S2Z2"/>
<name>A0A6J4S2Z2_9ACTN</name>
<proteinExistence type="predicted"/>
<evidence type="ECO:0000313" key="2">
    <source>
        <dbReference type="EMBL" id="CAA9488057.1"/>
    </source>
</evidence>
<organism evidence="2">
    <name type="scientific">uncultured Solirubrobacterales bacterium</name>
    <dbReference type="NCBI Taxonomy" id="768556"/>
    <lineage>
        <taxon>Bacteria</taxon>
        <taxon>Bacillati</taxon>
        <taxon>Actinomycetota</taxon>
        <taxon>Thermoleophilia</taxon>
        <taxon>Solirubrobacterales</taxon>
        <taxon>environmental samples</taxon>
    </lineage>
</organism>
<feature type="non-terminal residue" evidence="2">
    <location>
        <position position="1"/>
    </location>
</feature>
<protein>
    <submittedName>
        <fullName evidence="2">Uncharacterized protein</fullName>
    </submittedName>
</protein>
<feature type="compositionally biased region" description="Basic residues" evidence="1">
    <location>
        <begin position="162"/>
        <end position="171"/>
    </location>
</feature>
<sequence>EPRRGPVSGCTRRRRVLRGPDRRALLDAARPARRLRHGLRAARPRARGRRPGARATFGDHALPAPARRRADPRAPDAGAGRSLADHGERAPGAGRKAPGHRARRLFGSLGRPAARRRPHARGRTGRGPLGLLGRIPAREPPALPGPARDAVAFRRGTVLGRRARRDRRLARAARGAPDRRRRPHRPRRRLVPRTVDPPVRARARAHDRPDRALPRPAPASRRADPRPLPDQRRARRLLRGGRRAVGARRHAVGPVAPARPAARRRGL</sequence>
<accession>A0A6J4S2Z2</accession>
<evidence type="ECO:0000256" key="1">
    <source>
        <dbReference type="SAM" id="MobiDB-lite"/>
    </source>
</evidence>
<feature type="region of interest" description="Disordered" evidence="1">
    <location>
        <begin position="1"/>
        <end position="149"/>
    </location>
</feature>
<feature type="region of interest" description="Disordered" evidence="1">
    <location>
        <begin position="162"/>
        <end position="267"/>
    </location>
</feature>
<feature type="compositionally biased region" description="Basic residues" evidence="1">
    <location>
        <begin position="233"/>
        <end position="251"/>
    </location>
</feature>
<feature type="compositionally biased region" description="Basic residues" evidence="1">
    <location>
        <begin position="179"/>
        <end position="191"/>
    </location>
</feature>
<feature type="non-terminal residue" evidence="2">
    <location>
        <position position="267"/>
    </location>
</feature>
<feature type="compositionally biased region" description="Basic residues" evidence="1">
    <location>
        <begin position="31"/>
        <end position="52"/>
    </location>
</feature>
<feature type="compositionally biased region" description="Basic and acidic residues" evidence="1">
    <location>
        <begin position="221"/>
        <end position="232"/>
    </location>
</feature>
<dbReference type="EMBL" id="CADCVV010000044">
    <property type="protein sequence ID" value="CAA9488057.1"/>
    <property type="molecule type" value="Genomic_DNA"/>
</dbReference>
<gene>
    <name evidence="2" type="ORF">AVDCRST_MAG17-603</name>
</gene>